<feature type="region of interest" description="Disordered" evidence="1">
    <location>
        <begin position="1"/>
        <end position="100"/>
    </location>
</feature>
<reference evidence="2" key="1">
    <citation type="journal article" date="2015" name="Nature">
        <title>Complex archaea that bridge the gap between prokaryotes and eukaryotes.</title>
        <authorList>
            <person name="Spang A."/>
            <person name="Saw J.H."/>
            <person name="Jorgensen S.L."/>
            <person name="Zaremba-Niedzwiedzka K."/>
            <person name="Martijn J."/>
            <person name="Lind A.E."/>
            <person name="van Eijk R."/>
            <person name="Schleper C."/>
            <person name="Guy L."/>
            <person name="Ettema T.J."/>
        </authorList>
    </citation>
    <scope>NUCLEOTIDE SEQUENCE</scope>
</reference>
<accession>A0A0F9M4W1</accession>
<feature type="region of interest" description="Disordered" evidence="1">
    <location>
        <begin position="244"/>
        <end position="292"/>
    </location>
</feature>
<feature type="compositionally biased region" description="Basic residues" evidence="1">
    <location>
        <begin position="263"/>
        <end position="275"/>
    </location>
</feature>
<dbReference type="EMBL" id="LAZR01006146">
    <property type="protein sequence ID" value="KKM94376.1"/>
    <property type="molecule type" value="Genomic_DNA"/>
</dbReference>
<name>A0A0F9M4W1_9ZZZZ</name>
<proteinExistence type="predicted"/>
<evidence type="ECO:0000313" key="2">
    <source>
        <dbReference type="EMBL" id="KKM94376.1"/>
    </source>
</evidence>
<protein>
    <submittedName>
        <fullName evidence="2">Uncharacterized protein</fullName>
    </submittedName>
</protein>
<gene>
    <name evidence="2" type="ORF">LCGC14_1198870</name>
</gene>
<feature type="compositionally biased region" description="Basic and acidic residues" evidence="1">
    <location>
        <begin position="1"/>
        <end position="10"/>
    </location>
</feature>
<organism evidence="2">
    <name type="scientific">marine sediment metagenome</name>
    <dbReference type="NCBI Taxonomy" id="412755"/>
    <lineage>
        <taxon>unclassified sequences</taxon>
        <taxon>metagenomes</taxon>
        <taxon>ecological metagenomes</taxon>
    </lineage>
</organism>
<feature type="compositionally biased region" description="Basic and acidic residues" evidence="1">
    <location>
        <begin position="80"/>
        <end position="96"/>
    </location>
</feature>
<comment type="caution">
    <text evidence="2">The sequence shown here is derived from an EMBL/GenBank/DDBJ whole genome shotgun (WGS) entry which is preliminary data.</text>
</comment>
<dbReference type="AlphaFoldDB" id="A0A0F9M4W1"/>
<feature type="compositionally biased region" description="Acidic residues" evidence="1">
    <location>
        <begin position="19"/>
        <end position="79"/>
    </location>
</feature>
<evidence type="ECO:0000256" key="1">
    <source>
        <dbReference type="SAM" id="MobiDB-lite"/>
    </source>
</evidence>
<sequence>MDEDLRKELDEMLLVKSEDEVEETSEETTEEEVVEEETETKPEEEETEVEETETEEEVEEESSEEESEEESSEEEEEDELTKANRRITELELLQDKPEEEDELTIAKKRITELEAKPEEDEEIEVTEELEEVDFMGELDMEEVTSDSRVLNKLLNKVYGAGVDQGKSLREGVLKSIPPVIKSVVAQQTTLKDASDTFYNDNPDLDTVDRKRIVGLTAESLLSEHPEYNLEKLFEETEKKVRTTLNLKKKATTRSKDDAPSFSKKTKGKTKLKTKPKLTELQQDLDDMNAVAD</sequence>